<proteinExistence type="inferred from homology"/>
<dbReference type="OrthoDB" id="128308at2759"/>
<feature type="compositionally biased region" description="Basic and acidic residues" evidence="8">
    <location>
        <begin position="300"/>
        <end position="312"/>
    </location>
</feature>
<dbReference type="GO" id="GO:0005737">
    <property type="term" value="C:cytoplasm"/>
    <property type="evidence" value="ECO:0007669"/>
    <property type="project" value="UniProtKB-SubCell"/>
</dbReference>
<dbReference type="EMBL" id="GL385397">
    <property type="protein sequence ID" value="EJT76439.1"/>
    <property type="molecule type" value="Genomic_DNA"/>
</dbReference>
<evidence type="ECO:0000313" key="10">
    <source>
        <dbReference type="EMBL" id="EJT76439.1"/>
    </source>
</evidence>
<evidence type="ECO:0000313" key="11">
    <source>
        <dbReference type="EnsemblFungi" id="EJT76439"/>
    </source>
</evidence>
<keyword evidence="12" id="KW-1185">Reference proteome</keyword>
<comment type="similarity">
    <text evidence="4">Belongs to the RTC4 family.</text>
</comment>
<evidence type="ECO:0000313" key="12">
    <source>
        <dbReference type="Proteomes" id="UP000006039"/>
    </source>
</evidence>
<organism evidence="10">
    <name type="scientific">Gaeumannomyces tritici (strain R3-111a-1)</name>
    <name type="common">Wheat and barley take-all root rot fungus</name>
    <name type="synonym">Gaeumannomyces graminis var. tritici</name>
    <dbReference type="NCBI Taxonomy" id="644352"/>
    <lineage>
        <taxon>Eukaryota</taxon>
        <taxon>Fungi</taxon>
        <taxon>Dikarya</taxon>
        <taxon>Ascomycota</taxon>
        <taxon>Pezizomycotina</taxon>
        <taxon>Sordariomycetes</taxon>
        <taxon>Sordariomycetidae</taxon>
        <taxon>Magnaporthales</taxon>
        <taxon>Magnaporthaceae</taxon>
        <taxon>Gaeumannomyces</taxon>
    </lineage>
</organism>
<feature type="compositionally biased region" description="Basic and acidic residues" evidence="8">
    <location>
        <begin position="159"/>
        <end position="174"/>
    </location>
</feature>
<dbReference type="RefSeq" id="XP_009222439.1">
    <property type="nucleotide sequence ID" value="XM_009224175.1"/>
</dbReference>
<evidence type="ECO:0000256" key="2">
    <source>
        <dbReference type="ARBA" id="ARBA00004123"/>
    </source>
</evidence>
<accession>J3NYK6</accession>
<evidence type="ECO:0000256" key="7">
    <source>
        <dbReference type="ARBA" id="ARBA00023242"/>
    </source>
</evidence>
<reference evidence="11" key="5">
    <citation type="submission" date="2018-04" db="UniProtKB">
        <authorList>
            <consortium name="EnsemblFungi"/>
        </authorList>
    </citation>
    <scope>IDENTIFICATION</scope>
    <source>
        <strain evidence="11">R3-111a-1</strain>
    </source>
</reference>
<evidence type="ECO:0000256" key="4">
    <source>
        <dbReference type="ARBA" id="ARBA00009461"/>
    </source>
</evidence>
<evidence type="ECO:0000256" key="5">
    <source>
        <dbReference type="ARBA" id="ARBA00015162"/>
    </source>
</evidence>
<feature type="domain" description="Restriction of telomere capping protein 4 C-terminal" evidence="9">
    <location>
        <begin position="410"/>
        <end position="531"/>
    </location>
</feature>
<feature type="compositionally biased region" description="Low complexity" evidence="8">
    <location>
        <begin position="319"/>
        <end position="335"/>
    </location>
</feature>
<dbReference type="InterPro" id="IPR028094">
    <property type="entry name" value="RTC4_C"/>
</dbReference>
<reference evidence="11" key="4">
    <citation type="journal article" date="2015" name="G3 (Bethesda)">
        <title>Genome sequences of three phytopathogenic species of the Magnaporthaceae family of fungi.</title>
        <authorList>
            <person name="Okagaki L.H."/>
            <person name="Nunes C.C."/>
            <person name="Sailsbery J."/>
            <person name="Clay B."/>
            <person name="Brown D."/>
            <person name="John T."/>
            <person name="Oh Y."/>
            <person name="Young N."/>
            <person name="Fitzgerald M."/>
            <person name="Haas B.J."/>
            <person name="Zeng Q."/>
            <person name="Young S."/>
            <person name="Adiconis X."/>
            <person name="Fan L."/>
            <person name="Levin J.Z."/>
            <person name="Mitchell T.K."/>
            <person name="Okubara P.A."/>
            <person name="Farman M.L."/>
            <person name="Kohn L.M."/>
            <person name="Birren B."/>
            <person name="Ma L.-J."/>
            <person name="Dean R.A."/>
        </authorList>
    </citation>
    <scope>NUCLEOTIDE SEQUENCE</scope>
    <source>
        <strain evidence="11">R3-111a-1</strain>
    </source>
</reference>
<keyword evidence="6" id="KW-0963">Cytoplasm</keyword>
<dbReference type="GO" id="GO:0005634">
    <property type="term" value="C:nucleus"/>
    <property type="evidence" value="ECO:0007669"/>
    <property type="project" value="UniProtKB-SubCell"/>
</dbReference>
<name>J3NYK6_GAET3</name>
<dbReference type="HOGENOM" id="CLU_030573_1_0_1"/>
<evidence type="ECO:0000256" key="1">
    <source>
        <dbReference type="ARBA" id="ARBA00002738"/>
    </source>
</evidence>
<reference evidence="10" key="3">
    <citation type="submission" date="2010-09" db="EMBL/GenBank/DDBJ databases">
        <title>Annotation of Gaeumannomyces graminis var. tritici R3-111a-1.</title>
        <authorList>
            <consortium name="The Broad Institute Genome Sequencing Platform"/>
            <person name="Ma L.-J."/>
            <person name="Dead R."/>
            <person name="Young S.K."/>
            <person name="Zeng Q."/>
            <person name="Gargeya S."/>
            <person name="Fitzgerald M."/>
            <person name="Haas B."/>
            <person name="Abouelleil A."/>
            <person name="Alvarado L."/>
            <person name="Arachchi H.M."/>
            <person name="Berlin A."/>
            <person name="Brown A."/>
            <person name="Chapman S.B."/>
            <person name="Chen Z."/>
            <person name="Dunbar C."/>
            <person name="Freedman E."/>
            <person name="Gearin G."/>
            <person name="Gellesch M."/>
            <person name="Goldberg J."/>
            <person name="Griggs A."/>
            <person name="Gujja S."/>
            <person name="Heiman D."/>
            <person name="Howarth C."/>
            <person name="Larson L."/>
            <person name="Lui A."/>
            <person name="MacDonald P.J.P."/>
            <person name="Mehta T."/>
            <person name="Montmayeur A."/>
            <person name="Murphy C."/>
            <person name="Neiman D."/>
            <person name="Pearson M."/>
            <person name="Priest M."/>
            <person name="Roberts A."/>
            <person name="Saif S."/>
            <person name="Shea T."/>
            <person name="Shenoy N."/>
            <person name="Sisk P."/>
            <person name="Stolte C."/>
            <person name="Sykes S."/>
            <person name="Yandava C."/>
            <person name="Wortman J."/>
            <person name="Nusbaum C."/>
            <person name="Birren B."/>
        </authorList>
    </citation>
    <scope>NUCLEOTIDE SEQUENCE</scope>
    <source>
        <strain evidence="10">R3-111a-1</strain>
    </source>
</reference>
<evidence type="ECO:0000259" key="9">
    <source>
        <dbReference type="SMART" id="SM01312"/>
    </source>
</evidence>
<dbReference type="VEuPathDB" id="FungiDB:GGTG_06358"/>
<evidence type="ECO:0000256" key="6">
    <source>
        <dbReference type="ARBA" id="ARBA00022490"/>
    </source>
</evidence>
<dbReference type="AlphaFoldDB" id="J3NYK6"/>
<comment type="function">
    <text evidence="1">May be involved in a process influencing telomere capping.</text>
</comment>
<gene>
    <name evidence="11" type="primary">20346816</name>
    <name evidence="10" type="ORF">GGTG_06358</name>
</gene>
<dbReference type="EnsemblFungi" id="EJT76439">
    <property type="protein sequence ID" value="EJT76439"/>
    <property type="gene ID" value="GGTG_06358"/>
</dbReference>
<dbReference type="Proteomes" id="UP000006039">
    <property type="component" value="Unassembled WGS sequence"/>
</dbReference>
<sequence>MPPLSRHGVNQLLSMVNGRPRRSAARPPLGDEPSSSPIRASPEEEPSSPTAQPVDDEALINAPPESSSDEDNDDASRSVSTKGDIKGSLFSSQKPRPRKEQQASSTTSAAETTSAKARSEQGLRKSPERASRRLSSKAKNDQKAGVDVSDDEIDAVDQPTKRPEKSRTKSELGAHLEAQIFVRSSKKYTAPRTKQPQAKKRPGGDEEPPRKPKVRPPKRPNGSVVDAAAGPATKRPRFIMPVDSEAPDTPAGTRFKAFDSVISPPSGDSKKPSFKGRPVTDSPLRGGAKFKMLDLDTEDDKSPTSRQKEPLAKSRGRALSVSSSSSSLTELESVQSDGPDLCPMCDAPIDADLLDGLTAITMSIAKQQKICQLHKRREANAQWKEKGYPTIDWDLLESRFERQHDHLDKVLRAEVDSHYRDVYSRRVDSGKGRTLLTSEKEAGGSLTPGYYGFRGARLMSEWLIRRFSASLRKRAVKDRLVAARGHTTYVQSVLVPELAARLVAEDLKIKPEAARDVLRESARLGELVHEELRDVVRNEPSDGEDGF</sequence>
<dbReference type="Pfam" id="PF14474">
    <property type="entry name" value="RTC4"/>
    <property type="match status" value="1"/>
</dbReference>
<dbReference type="PANTHER" id="PTHR41391">
    <property type="entry name" value="RESTRICTION OF TELOMERE CAPPING PROTEIN 4"/>
    <property type="match status" value="1"/>
</dbReference>
<protein>
    <recommendedName>
        <fullName evidence="5">Restriction of telomere capping protein 4</fullName>
    </recommendedName>
</protein>
<dbReference type="GeneID" id="20346816"/>
<feature type="compositionally biased region" description="Basic and acidic residues" evidence="8">
    <location>
        <begin position="117"/>
        <end position="131"/>
    </location>
</feature>
<reference evidence="12" key="1">
    <citation type="submission" date="2010-07" db="EMBL/GenBank/DDBJ databases">
        <title>The genome sequence of Gaeumannomyces graminis var. tritici strain R3-111a-1.</title>
        <authorList>
            <consortium name="The Broad Institute Genome Sequencing Platform"/>
            <person name="Ma L.-J."/>
            <person name="Dead R."/>
            <person name="Young S."/>
            <person name="Zeng Q."/>
            <person name="Koehrsen M."/>
            <person name="Alvarado L."/>
            <person name="Berlin A."/>
            <person name="Chapman S.B."/>
            <person name="Chen Z."/>
            <person name="Freedman E."/>
            <person name="Gellesch M."/>
            <person name="Goldberg J."/>
            <person name="Griggs A."/>
            <person name="Gujja S."/>
            <person name="Heilman E.R."/>
            <person name="Heiman D."/>
            <person name="Hepburn T."/>
            <person name="Howarth C."/>
            <person name="Jen D."/>
            <person name="Larson L."/>
            <person name="Mehta T."/>
            <person name="Neiman D."/>
            <person name="Pearson M."/>
            <person name="Roberts A."/>
            <person name="Saif S."/>
            <person name="Shea T."/>
            <person name="Shenoy N."/>
            <person name="Sisk P."/>
            <person name="Stolte C."/>
            <person name="Sykes S."/>
            <person name="Walk T."/>
            <person name="White J."/>
            <person name="Yandava C."/>
            <person name="Haas B."/>
            <person name="Nusbaum C."/>
            <person name="Birren B."/>
        </authorList>
    </citation>
    <scope>NUCLEOTIDE SEQUENCE [LARGE SCALE GENOMIC DNA]</scope>
    <source>
        <strain evidence="12">R3-111a-1</strain>
    </source>
</reference>
<keyword evidence="7" id="KW-0539">Nucleus</keyword>
<comment type="subcellular location">
    <subcellularLocation>
        <location evidence="3">Cytoplasm</location>
    </subcellularLocation>
    <subcellularLocation>
        <location evidence="2">Nucleus</location>
    </subcellularLocation>
</comment>
<dbReference type="PANTHER" id="PTHR41391:SF1">
    <property type="entry name" value="RESTRICTION OF TELOMERE CAPPING PROTEIN 4"/>
    <property type="match status" value="1"/>
</dbReference>
<dbReference type="InterPro" id="IPR039024">
    <property type="entry name" value="RTC4"/>
</dbReference>
<reference evidence="10" key="2">
    <citation type="submission" date="2010-07" db="EMBL/GenBank/DDBJ databases">
        <authorList>
            <consortium name="The Broad Institute Genome Sequencing Platform"/>
            <consortium name="Broad Institute Genome Sequencing Center for Infectious Disease"/>
            <person name="Ma L.-J."/>
            <person name="Dead R."/>
            <person name="Young S."/>
            <person name="Zeng Q."/>
            <person name="Koehrsen M."/>
            <person name="Alvarado L."/>
            <person name="Berlin A."/>
            <person name="Chapman S.B."/>
            <person name="Chen Z."/>
            <person name="Freedman E."/>
            <person name="Gellesch M."/>
            <person name="Goldberg J."/>
            <person name="Griggs A."/>
            <person name="Gujja S."/>
            <person name="Heilman E.R."/>
            <person name="Heiman D."/>
            <person name="Hepburn T."/>
            <person name="Howarth C."/>
            <person name="Jen D."/>
            <person name="Larson L."/>
            <person name="Mehta T."/>
            <person name="Neiman D."/>
            <person name="Pearson M."/>
            <person name="Roberts A."/>
            <person name="Saif S."/>
            <person name="Shea T."/>
            <person name="Shenoy N."/>
            <person name="Sisk P."/>
            <person name="Stolte C."/>
            <person name="Sykes S."/>
            <person name="Walk T."/>
            <person name="White J."/>
            <person name="Yandava C."/>
            <person name="Haas B."/>
            <person name="Nusbaum C."/>
            <person name="Birren B."/>
        </authorList>
    </citation>
    <scope>NUCLEOTIDE SEQUENCE</scope>
    <source>
        <strain evidence="10">R3-111a-1</strain>
    </source>
</reference>
<evidence type="ECO:0000256" key="8">
    <source>
        <dbReference type="SAM" id="MobiDB-lite"/>
    </source>
</evidence>
<feature type="region of interest" description="Disordered" evidence="8">
    <location>
        <begin position="1"/>
        <end position="335"/>
    </location>
</feature>
<evidence type="ECO:0000256" key="3">
    <source>
        <dbReference type="ARBA" id="ARBA00004496"/>
    </source>
</evidence>
<feature type="compositionally biased region" description="Low complexity" evidence="8">
    <location>
        <begin position="102"/>
        <end position="115"/>
    </location>
</feature>
<dbReference type="eggNOG" id="ENOG502SEU0">
    <property type="taxonomic scope" value="Eukaryota"/>
</dbReference>
<dbReference type="SMART" id="SM01312">
    <property type="entry name" value="RTC4"/>
    <property type="match status" value="1"/>
</dbReference>